<proteinExistence type="predicted"/>
<organism evidence="1">
    <name type="scientific">freshwater metagenome</name>
    <dbReference type="NCBI Taxonomy" id="449393"/>
    <lineage>
        <taxon>unclassified sequences</taxon>
        <taxon>metagenomes</taxon>
        <taxon>ecological metagenomes</taxon>
    </lineage>
</organism>
<dbReference type="EMBL" id="CAFBOM010000031">
    <property type="protein sequence ID" value="CAB4977682.1"/>
    <property type="molecule type" value="Genomic_DNA"/>
</dbReference>
<gene>
    <name evidence="1" type="ORF">UFOPK3957_00300</name>
</gene>
<protein>
    <submittedName>
        <fullName evidence="1">Unannotated protein</fullName>
    </submittedName>
</protein>
<accession>A0A6J7MED4</accession>
<sequence>MQPAHTGIERGYQLRRGVHDPGELPDALRHSSRCDLAESGEDGDAELRLAHRIGDALHDGRPDGRADDHLRVDIPRAVLPLGHDPSVLDELGVAHGSKVRPRRDPGLHLGNELVEHRLLAVAEDPGEGRAESRRALVVVVARILDVLRDGWVLAEEAHVDRVGGEPRHAVAEDSADAHLVVEVAAPRAVGLGLSPEELVLLERAEVDPPPRRAGHDALLPGQRPVERGEGIGPYLVGIAAREDGEALGRLRVGDPTVHGDSLAQFGDVPAGGGWWWVVGGRRWVEG</sequence>
<reference evidence="1" key="1">
    <citation type="submission" date="2020-05" db="EMBL/GenBank/DDBJ databases">
        <authorList>
            <person name="Chiriac C."/>
            <person name="Salcher M."/>
            <person name="Ghai R."/>
            <person name="Kavagutti S V."/>
        </authorList>
    </citation>
    <scope>NUCLEOTIDE SEQUENCE</scope>
</reference>
<evidence type="ECO:0000313" key="1">
    <source>
        <dbReference type="EMBL" id="CAB4977682.1"/>
    </source>
</evidence>
<name>A0A6J7MED4_9ZZZZ</name>
<dbReference type="AlphaFoldDB" id="A0A6J7MED4"/>